<feature type="region of interest" description="Disordered" evidence="1">
    <location>
        <begin position="22"/>
        <end position="43"/>
    </location>
</feature>
<accession>A0A0G4MBD7</accession>
<reference evidence="2 3" key="1">
    <citation type="submission" date="2015-05" db="EMBL/GenBank/DDBJ databases">
        <authorList>
            <person name="Wang D.B."/>
            <person name="Wang M."/>
        </authorList>
    </citation>
    <scope>NUCLEOTIDE SEQUENCE [LARGE SCALE GENOMIC DNA]</scope>
    <source>
        <strain evidence="2">VL1</strain>
    </source>
</reference>
<gene>
    <name evidence="2" type="ORF">BN1708_005443</name>
</gene>
<sequence length="87" mass="9474">MSAAKSQTSAFAGCRATISRGVIEARPGNGRPSSRHGIEGRQSFEPPSLALHLAFELPRPCCTHRVSKLPRQAAGTRHEEPVRAKWN</sequence>
<protein>
    <submittedName>
        <fullName evidence="2">Uncharacterized protein</fullName>
    </submittedName>
</protein>
<dbReference type="Proteomes" id="UP000044602">
    <property type="component" value="Unassembled WGS sequence"/>
</dbReference>
<dbReference type="EMBL" id="CVQH01021751">
    <property type="protein sequence ID" value="CRK31441.1"/>
    <property type="molecule type" value="Genomic_DNA"/>
</dbReference>
<keyword evidence="3" id="KW-1185">Reference proteome</keyword>
<dbReference type="AlphaFoldDB" id="A0A0G4MBD7"/>
<name>A0A0G4MBD7_VERLO</name>
<evidence type="ECO:0000313" key="3">
    <source>
        <dbReference type="Proteomes" id="UP000044602"/>
    </source>
</evidence>
<proteinExistence type="predicted"/>
<evidence type="ECO:0000256" key="1">
    <source>
        <dbReference type="SAM" id="MobiDB-lite"/>
    </source>
</evidence>
<organism evidence="2 3">
    <name type="scientific">Verticillium longisporum</name>
    <name type="common">Verticillium dahliae var. longisporum</name>
    <dbReference type="NCBI Taxonomy" id="100787"/>
    <lineage>
        <taxon>Eukaryota</taxon>
        <taxon>Fungi</taxon>
        <taxon>Dikarya</taxon>
        <taxon>Ascomycota</taxon>
        <taxon>Pezizomycotina</taxon>
        <taxon>Sordariomycetes</taxon>
        <taxon>Hypocreomycetidae</taxon>
        <taxon>Glomerellales</taxon>
        <taxon>Plectosphaerellaceae</taxon>
        <taxon>Verticillium</taxon>
    </lineage>
</organism>
<evidence type="ECO:0000313" key="2">
    <source>
        <dbReference type="EMBL" id="CRK31441.1"/>
    </source>
</evidence>